<feature type="compositionally biased region" description="Basic residues" evidence="4">
    <location>
        <begin position="248"/>
        <end position="258"/>
    </location>
</feature>
<dbReference type="Pfam" id="PF13920">
    <property type="entry name" value="zf-C3HC4_3"/>
    <property type="match status" value="1"/>
</dbReference>
<dbReference type="PROSITE" id="PS00518">
    <property type="entry name" value="ZF_RING_1"/>
    <property type="match status" value="1"/>
</dbReference>
<proteinExistence type="predicted"/>
<evidence type="ECO:0000256" key="2">
    <source>
        <dbReference type="ARBA" id="ARBA00022771"/>
    </source>
</evidence>
<dbReference type="Gene3D" id="3.30.40.10">
    <property type="entry name" value="Zinc/RING finger domain, C3HC4 (zinc finger)"/>
    <property type="match status" value="1"/>
</dbReference>
<dbReference type="EMBL" id="MN738823">
    <property type="protein sequence ID" value="QHT37967.1"/>
    <property type="molecule type" value="Genomic_DNA"/>
</dbReference>
<organism evidence="6">
    <name type="scientific">viral metagenome</name>
    <dbReference type="NCBI Taxonomy" id="1070528"/>
    <lineage>
        <taxon>unclassified sequences</taxon>
        <taxon>metagenomes</taxon>
        <taxon>organismal metagenomes</taxon>
    </lineage>
</organism>
<keyword evidence="2" id="KW-0863">Zinc-finger</keyword>
<protein>
    <recommendedName>
        <fullName evidence="5">RING-type domain-containing protein</fullName>
    </recommendedName>
</protein>
<evidence type="ECO:0000256" key="3">
    <source>
        <dbReference type="ARBA" id="ARBA00022833"/>
    </source>
</evidence>
<feature type="domain" description="RING-type" evidence="5">
    <location>
        <begin position="320"/>
        <end position="361"/>
    </location>
</feature>
<dbReference type="InterPro" id="IPR001841">
    <property type="entry name" value="Znf_RING"/>
</dbReference>
<evidence type="ECO:0000259" key="5">
    <source>
        <dbReference type="PROSITE" id="PS50089"/>
    </source>
</evidence>
<evidence type="ECO:0000256" key="4">
    <source>
        <dbReference type="SAM" id="MobiDB-lite"/>
    </source>
</evidence>
<evidence type="ECO:0000256" key="1">
    <source>
        <dbReference type="ARBA" id="ARBA00022723"/>
    </source>
</evidence>
<keyword evidence="1" id="KW-0479">Metal-binding</keyword>
<keyword evidence="3" id="KW-0862">Zinc</keyword>
<dbReference type="InterPro" id="IPR017907">
    <property type="entry name" value="Znf_RING_CS"/>
</dbReference>
<dbReference type="CDD" id="cd16449">
    <property type="entry name" value="RING-HC"/>
    <property type="match status" value="1"/>
</dbReference>
<name>A0A6C0F811_9ZZZZ</name>
<feature type="region of interest" description="Disordered" evidence="4">
    <location>
        <begin position="219"/>
        <end position="276"/>
    </location>
</feature>
<evidence type="ECO:0000313" key="6">
    <source>
        <dbReference type="EMBL" id="QHT37967.1"/>
    </source>
</evidence>
<dbReference type="SUPFAM" id="SSF57850">
    <property type="entry name" value="RING/U-box"/>
    <property type="match status" value="1"/>
</dbReference>
<accession>A0A6C0F811</accession>
<dbReference type="SMART" id="SM00184">
    <property type="entry name" value="RING"/>
    <property type="match status" value="1"/>
</dbReference>
<dbReference type="InterPro" id="IPR013083">
    <property type="entry name" value="Znf_RING/FYVE/PHD"/>
</dbReference>
<feature type="compositionally biased region" description="Polar residues" evidence="4">
    <location>
        <begin position="219"/>
        <end position="228"/>
    </location>
</feature>
<dbReference type="GO" id="GO:0008270">
    <property type="term" value="F:zinc ion binding"/>
    <property type="evidence" value="ECO:0007669"/>
    <property type="project" value="UniProtKB-KW"/>
</dbReference>
<dbReference type="AlphaFoldDB" id="A0A6C0F811"/>
<reference evidence="6" key="1">
    <citation type="journal article" date="2020" name="Nature">
        <title>Giant virus diversity and host interactions through global metagenomics.</title>
        <authorList>
            <person name="Schulz F."/>
            <person name="Roux S."/>
            <person name="Paez-Espino D."/>
            <person name="Jungbluth S."/>
            <person name="Walsh D.A."/>
            <person name="Denef V.J."/>
            <person name="McMahon K.D."/>
            <person name="Konstantinidis K.T."/>
            <person name="Eloe-Fadrosh E.A."/>
            <person name="Kyrpides N.C."/>
            <person name="Woyke T."/>
        </authorList>
    </citation>
    <scope>NUCLEOTIDE SEQUENCE</scope>
    <source>
        <strain evidence="6">GVMAG-S-ERX556049-19</strain>
    </source>
</reference>
<dbReference type="PROSITE" id="PS50089">
    <property type="entry name" value="ZF_RING_2"/>
    <property type="match status" value="1"/>
</dbReference>
<sequence length="388" mass="45030">MFDFVEDQAKENYFEYYQPRNLPSYRIFKNDWFLKFIKKSLKFELNDAFTGISHWKRSFPLFKNNVDTSGLTLSWMDHPDDLHYINDFFRLTTEYQDYKNYRSVPKYIKMFYHLALFVARKRLIRDYPYVNRTESNERNDTLNVASTANTRDTNERNDTVNTPSQAIVAPTQPSPETQSIASIHIPGVALNFNDMEGNRVFIHDQTGVREVQLAVPRQNNTVDLTTQLPTPPTMAVNTDNPPPAPTRRPGRPPRRRGVRQPARSQPERRSRRRELTEEEELMRRLAIEDPHIERRRIMKSKLTYCMEVPQTVYQNESDGCPVCGEDMKSGNMFAIQCGHPFCGDCLGNVINKSAPSCPCCREDIQTIKFRQGLAPEPFNELMKAIAST</sequence>